<evidence type="ECO:0000259" key="1">
    <source>
        <dbReference type="Pfam" id="PF11716"/>
    </source>
</evidence>
<name>A0A2A9D3D6_9MICO</name>
<dbReference type="SUPFAM" id="SSF109854">
    <property type="entry name" value="DinB/YfiT-like putative metalloenzymes"/>
    <property type="match status" value="1"/>
</dbReference>
<dbReference type="GO" id="GO:0046872">
    <property type="term" value="F:metal ion binding"/>
    <property type="evidence" value="ECO:0007669"/>
    <property type="project" value="InterPro"/>
</dbReference>
<comment type="caution">
    <text evidence="2">The sequence shown here is derived from an EMBL/GenBank/DDBJ whole genome shotgun (WGS) entry which is preliminary data.</text>
</comment>
<dbReference type="InterPro" id="IPR017517">
    <property type="entry name" value="Maleyloyr_isom"/>
</dbReference>
<dbReference type="NCBIfam" id="TIGR03086">
    <property type="entry name" value="TIGR03086 family metal-binding protein"/>
    <property type="match status" value="1"/>
</dbReference>
<evidence type="ECO:0000313" key="3">
    <source>
        <dbReference type="Proteomes" id="UP000224915"/>
    </source>
</evidence>
<dbReference type="OrthoDB" id="9797178at2"/>
<dbReference type="Pfam" id="PF11716">
    <property type="entry name" value="MDMPI_N"/>
    <property type="match status" value="1"/>
</dbReference>
<keyword evidence="3" id="KW-1185">Reference proteome</keyword>
<dbReference type="NCBIfam" id="TIGR03083">
    <property type="entry name" value="maleylpyruvate isomerase family mycothiol-dependent enzyme"/>
    <property type="match status" value="1"/>
</dbReference>
<accession>A0A2A9D3D6</accession>
<dbReference type="InterPro" id="IPR024344">
    <property type="entry name" value="MDMPI_metal-binding"/>
</dbReference>
<dbReference type="RefSeq" id="WP_098470081.1">
    <property type="nucleotide sequence ID" value="NZ_PDJD01000001.1"/>
</dbReference>
<dbReference type="InterPro" id="IPR017520">
    <property type="entry name" value="CHP03086"/>
</dbReference>
<evidence type="ECO:0000313" key="2">
    <source>
        <dbReference type="EMBL" id="PFG21217.1"/>
    </source>
</evidence>
<organism evidence="2 3">
    <name type="scientific">Serinibacter salmoneus</name>
    <dbReference type="NCBI Taxonomy" id="556530"/>
    <lineage>
        <taxon>Bacteria</taxon>
        <taxon>Bacillati</taxon>
        <taxon>Actinomycetota</taxon>
        <taxon>Actinomycetes</taxon>
        <taxon>Micrococcales</taxon>
        <taxon>Beutenbergiaceae</taxon>
        <taxon>Serinibacter</taxon>
    </lineage>
</organism>
<dbReference type="EMBL" id="PDJD01000001">
    <property type="protein sequence ID" value="PFG21217.1"/>
    <property type="molecule type" value="Genomic_DNA"/>
</dbReference>
<dbReference type="InterPro" id="IPR034660">
    <property type="entry name" value="DinB/YfiT-like"/>
</dbReference>
<protein>
    <submittedName>
        <fullName evidence="2">Uncharacterized protein (TIGR03086 family)</fullName>
    </submittedName>
</protein>
<dbReference type="Gene3D" id="1.20.120.450">
    <property type="entry name" value="dinb family like domain"/>
    <property type="match status" value="1"/>
</dbReference>
<sequence>MFDLTPVTDELARVVRQVREEDLGAPTPCQEWSVADLLTHIHQFAAVFTANARKEPGHPPADLAAHWREEIPAQLAAMASAWREPAAWEGRVEAGGIEMPAADNALVALEETTVHGWDLARATGQSFAVAPEALDRLPGFFAFFGDAPFGPAVPVPADAPPFDRVLGQTGRDPAWA</sequence>
<dbReference type="Proteomes" id="UP000224915">
    <property type="component" value="Unassembled WGS sequence"/>
</dbReference>
<proteinExistence type="predicted"/>
<feature type="domain" description="Mycothiol-dependent maleylpyruvate isomerase metal-binding" evidence="1">
    <location>
        <begin position="6"/>
        <end position="120"/>
    </location>
</feature>
<gene>
    <name evidence="2" type="ORF">ATL40_2840</name>
</gene>
<reference evidence="2 3" key="1">
    <citation type="submission" date="2017-10" db="EMBL/GenBank/DDBJ databases">
        <title>Sequencing the genomes of 1000 actinobacteria strains.</title>
        <authorList>
            <person name="Klenk H.-P."/>
        </authorList>
    </citation>
    <scope>NUCLEOTIDE SEQUENCE [LARGE SCALE GENOMIC DNA]</scope>
    <source>
        <strain evidence="2 3">DSM 21801</strain>
    </source>
</reference>
<dbReference type="AlphaFoldDB" id="A0A2A9D3D6"/>